<gene>
    <name evidence="3" type="ORF">AAF712_009312</name>
</gene>
<evidence type="ECO:0008006" key="5">
    <source>
        <dbReference type="Google" id="ProtNLM"/>
    </source>
</evidence>
<evidence type="ECO:0000256" key="2">
    <source>
        <dbReference type="SAM" id="MobiDB-lite"/>
    </source>
</evidence>
<dbReference type="PANTHER" id="PTHR22761">
    <property type="entry name" value="CHARGED MULTIVESICULAR BODY PROTEIN"/>
    <property type="match status" value="1"/>
</dbReference>
<evidence type="ECO:0000313" key="3">
    <source>
        <dbReference type="EMBL" id="KAL0063755.1"/>
    </source>
</evidence>
<dbReference type="Proteomes" id="UP001437256">
    <property type="component" value="Unassembled WGS sequence"/>
</dbReference>
<keyword evidence="1" id="KW-0175">Coiled coil</keyword>
<evidence type="ECO:0000313" key="4">
    <source>
        <dbReference type="Proteomes" id="UP001437256"/>
    </source>
</evidence>
<evidence type="ECO:0000256" key="1">
    <source>
        <dbReference type="SAM" id="Coils"/>
    </source>
</evidence>
<dbReference type="EMBL" id="JBBXMP010000074">
    <property type="protein sequence ID" value="KAL0063755.1"/>
    <property type="molecule type" value="Genomic_DNA"/>
</dbReference>
<dbReference type="Pfam" id="PF25880">
    <property type="entry name" value="WHD_CHMP7_1st"/>
    <property type="match status" value="1"/>
</dbReference>
<name>A0ABR2ZR61_9AGAR</name>
<reference evidence="3 4" key="1">
    <citation type="submission" date="2024-05" db="EMBL/GenBank/DDBJ databases">
        <title>A draft genome resource for the thread blight pathogen Marasmius tenuissimus strain MS-2.</title>
        <authorList>
            <person name="Yulfo-Soto G.E."/>
            <person name="Baruah I.K."/>
            <person name="Amoako-Attah I."/>
            <person name="Bukari Y."/>
            <person name="Meinhardt L.W."/>
            <person name="Bailey B.A."/>
            <person name="Cohen S.P."/>
        </authorList>
    </citation>
    <scope>NUCLEOTIDE SEQUENCE [LARGE SCALE GENOMIC DNA]</scope>
    <source>
        <strain evidence="3 4">MS-2</strain>
    </source>
</reference>
<dbReference type="Pfam" id="PF03357">
    <property type="entry name" value="Snf7"/>
    <property type="match status" value="1"/>
</dbReference>
<organism evidence="3 4">
    <name type="scientific">Marasmius tenuissimus</name>
    <dbReference type="NCBI Taxonomy" id="585030"/>
    <lineage>
        <taxon>Eukaryota</taxon>
        <taxon>Fungi</taxon>
        <taxon>Dikarya</taxon>
        <taxon>Basidiomycota</taxon>
        <taxon>Agaricomycotina</taxon>
        <taxon>Agaricomycetes</taxon>
        <taxon>Agaricomycetidae</taxon>
        <taxon>Agaricales</taxon>
        <taxon>Marasmiineae</taxon>
        <taxon>Marasmiaceae</taxon>
        <taxon>Marasmius</taxon>
    </lineage>
</organism>
<proteinExistence type="predicted"/>
<keyword evidence="4" id="KW-1185">Reference proteome</keyword>
<dbReference type="Gene3D" id="6.10.140.1230">
    <property type="match status" value="1"/>
</dbReference>
<dbReference type="InterPro" id="IPR005024">
    <property type="entry name" value="Snf7_fam"/>
</dbReference>
<feature type="compositionally biased region" description="Basic and acidic residues" evidence="2">
    <location>
        <begin position="468"/>
        <end position="482"/>
    </location>
</feature>
<feature type="region of interest" description="Disordered" evidence="2">
    <location>
        <begin position="449"/>
        <end position="488"/>
    </location>
</feature>
<protein>
    <recommendedName>
        <fullName evidence="5">Charged multivesicular body protein 7</fullName>
    </recommendedName>
</protein>
<dbReference type="PANTHER" id="PTHR22761:SF96">
    <property type="entry name" value="BCDNA.GH08385"/>
    <property type="match status" value="1"/>
</dbReference>
<sequence length="488" mass="53179">MPASPSLLNSSTYTSTSSDRLKSLYSDFSKQKQSKPESYEANIQWWKRTLECYVGDGIQGPDSLVLHGNTGLTENLRVEGVGRPIGLNAVMTELSTTTTYAPPPVIPLSTFLSSLNSIYASRSTLSYVAAVPSFVLSYGVAKPLWWALEQVGVVGEDSLASTVSSTFSRSSSALPSQDSWFGDYVLVGLLEKAGQNVIEMQRNKAAGPGDALYSVEGFRREFAACISGRTLDEENSSMSELDTKVLLKYLARDKSVVVFNGEVVKFLEPYALSEQTREITAVDRGIVELKNAVANLQRQVSAIQTKMDQCTSKATEAIRQKRKPLALSYLRSRRQLEDVLNKRLGALENLEGTLVQVESAAGDIEIVKAYSTSTTTLKAILSHPSLQRDTVEKTMEAMAEAKADAKELDDAIRIGGDVALGVEDAIDDDEIQNELDQLIKESQADTEVSKLQEKLGGLSSVPSGQTSSRREAGRDEPQRRPTEQVLAA</sequence>
<accession>A0ABR2ZR61</accession>
<comment type="caution">
    <text evidence="3">The sequence shown here is derived from an EMBL/GenBank/DDBJ whole genome shotgun (WGS) entry which is preliminary data.</text>
</comment>
<feature type="coiled-coil region" evidence="1">
    <location>
        <begin position="279"/>
        <end position="313"/>
    </location>
</feature>